<evidence type="ECO:0000313" key="2">
    <source>
        <dbReference type="Proteomes" id="UP000010478"/>
    </source>
</evidence>
<dbReference type="HOGENOM" id="CLU_3293439_0_0_3"/>
<dbReference type="Proteomes" id="UP000010478">
    <property type="component" value="Chromosome"/>
</dbReference>
<organism evidence="1 2">
    <name type="scientific">Phormidium nigroviride PCC 7112</name>
    <dbReference type="NCBI Taxonomy" id="179408"/>
    <lineage>
        <taxon>Bacteria</taxon>
        <taxon>Bacillati</taxon>
        <taxon>Cyanobacteriota</taxon>
        <taxon>Cyanophyceae</taxon>
        <taxon>Oscillatoriophycideae</taxon>
        <taxon>Oscillatoriales</taxon>
        <taxon>Oscillatoriaceae</taxon>
        <taxon>Phormidium</taxon>
    </lineage>
</organism>
<sequence>MSAVNYGESCDLIDLLQKLTVRNPPRNLVRSDRLWRFPSG</sequence>
<dbReference type="AlphaFoldDB" id="K9VJL3"/>
<name>K9VJL3_9CYAN</name>
<protein>
    <submittedName>
        <fullName evidence="1">Uncharacterized protein</fullName>
    </submittedName>
</protein>
<keyword evidence="2" id="KW-1185">Reference proteome</keyword>
<dbReference type="EMBL" id="CP003614">
    <property type="protein sequence ID" value="AFZ08288.1"/>
    <property type="molecule type" value="Genomic_DNA"/>
</dbReference>
<reference evidence="1 2" key="1">
    <citation type="submission" date="2012-05" db="EMBL/GenBank/DDBJ databases">
        <title>Finished chromosome of genome of Oscillatoria sp. PCC 7112.</title>
        <authorList>
            <consortium name="US DOE Joint Genome Institute"/>
            <person name="Gugger M."/>
            <person name="Coursin T."/>
            <person name="Rippka R."/>
            <person name="Tandeau De Marsac N."/>
            <person name="Huntemann M."/>
            <person name="Wei C.-L."/>
            <person name="Han J."/>
            <person name="Detter J.C."/>
            <person name="Han C."/>
            <person name="Tapia R."/>
            <person name="Davenport K."/>
            <person name="Daligault H."/>
            <person name="Erkkila T."/>
            <person name="Gu W."/>
            <person name="Munk A.C.C."/>
            <person name="Teshima H."/>
            <person name="Xu Y."/>
            <person name="Chain P."/>
            <person name="Chen A."/>
            <person name="Krypides N."/>
            <person name="Mavromatis K."/>
            <person name="Markowitz V."/>
            <person name="Szeto E."/>
            <person name="Ivanova N."/>
            <person name="Mikhailova N."/>
            <person name="Ovchinnikova G."/>
            <person name="Pagani I."/>
            <person name="Pati A."/>
            <person name="Goodwin L."/>
            <person name="Peters L."/>
            <person name="Pitluck S."/>
            <person name="Woyke T."/>
            <person name="Kerfeld C."/>
        </authorList>
    </citation>
    <scope>NUCLEOTIDE SEQUENCE [LARGE SCALE GENOMIC DNA]</scope>
    <source>
        <strain evidence="1 2">PCC 7112</strain>
    </source>
</reference>
<evidence type="ECO:0000313" key="1">
    <source>
        <dbReference type="EMBL" id="AFZ08288.1"/>
    </source>
</evidence>
<gene>
    <name evidence="1" type="ORF">Osc7112_3951</name>
</gene>
<dbReference type="KEGG" id="oni:Osc7112_3951"/>
<accession>K9VJL3</accession>
<dbReference type="STRING" id="179408.Osc7112_3951"/>
<proteinExistence type="predicted"/>